<feature type="compositionally biased region" description="Polar residues" evidence="13">
    <location>
        <begin position="79"/>
        <end position="92"/>
    </location>
</feature>
<comment type="caution">
    <text evidence="14">The sequence shown here is derived from an EMBL/GenBank/DDBJ whole genome shotgun (WGS) entry which is preliminary data.</text>
</comment>
<dbReference type="Proteomes" id="UP000287166">
    <property type="component" value="Unassembled WGS sequence"/>
</dbReference>
<evidence type="ECO:0000313" key="15">
    <source>
        <dbReference type="Proteomes" id="UP000287166"/>
    </source>
</evidence>
<comment type="function">
    <text evidence="12">Component of the PAM complex, a complex required for the translocation of transit peptide-containing proteins from the inner membrane into the mitochondrial matrix in an ATP-dependent manner.</text>
</comment>
<keyword evidence="10 12" id="KW-0496">Mitochondrion</keyword>
<evidence type="ECO:0000256" key="1">
    <source>
        <dbReference type="ARBA" id="ARBA00004448"/>
    </source>
</evidence>
<keyword evidence="11 12" id="KW-0472">Membrane</keyword>
<accession>A0A401GHQ8</accession>
<keyword evidence="8 12" id="KW-1133">Transmembrane helix</keyword>
<evidence type="ECO:0000256" key="13">
    <source>
        <dbReference type="SAM" id="MobiDB-lite"/>
    </source>
</evidence>
<dbReference type="PANTHER" id="PTHR28021">
    <property type="entry name" value="PRESEQUENCE TRANSLOCATED-ASSOCIATED MOTOR SUBUNIT PAM17, MITOCHONDRIAL"/>
    <property type="match status" value="1"/>
</dbReference>
<name>A0A401GHQ8_9APHY</name>
<keyword evidence="3 12" id="KW-0813">Transport</keyword>
<dbReference type="OrthoDB" id="5970083at2759"/>
<feature type="transmembrane region" description="Helical" evidence="12">
    <location>
        <begin position="113"/>
        <end position="131"/>
    </location>
</feature>
<keyword evidence="4 12" id="KW-0812">Transmembrane</keyword>
<sequence length="245" mass="26915">MAVSNAALVSSLRSLSLPNSRCTLGPSRALNVPARPRTQAFVPSRAKSTKAKTDPAASSAASSDTAMASNGPASGAPGRSTSTKKSPVTSEQQETLPWAEYLAIRKKKRRWETAMTIPLTIAGFAGGVAYFGNLDVDPTKPIFNVDPMFVYGFATLGCGGLGYLFGPIVGSTFWRITHRRTMRLIEERDKQFHHHIVKNRVDPAAQSATNPVPDYYGERIGSLHDYRQWLRDQSKFRRKAFLPED</sequence>
<keyword evidence="15" id="KW-1185">Reference proteome</keyword>
<comment type="subunit">
    <text evidence="12">Component of the PAM complex.</text>
</comment>
<keyword evidence="7" id="KW-0809">Transit peptide</keyword>
<dbReference type="InterPro" id="IPR013875">
    <property type="entry name" value="Pam17"/>
</dbReference>
<comment type="similarity">
    <text evidence="2 12">Belongs to the PAM17 family.</text>
</comment>
<evidence type="ECO:0000256" key="4">
    <source>
        <dbReference type="ARBA" id="ARBA00022692"/>
    </source>
</evidence>
<dbReference type="EMBL" id="BFAD01000004">
    <property type="protein sequence ID" value="GBE81688.1"/>
    <property type="molecule type" value="Genomic_DNA"/>
</dbReference>
<protein>
    <recommendedName>
        <fullName evidence="12">Presequence translocated-associated motor subunit PAM17</fullName>
    </recommendedName>
</protein>
<keyword evidence="9 12" id="KW-0811">Translocation</keyword>
<evidence type="ECO:0000256" key="9">
    <source>
        <dbReference type="ARBA" id="ARBA00023010"/>
    </source>
</evidence>
<dbReference type="STRING" id="139825.A0A401GHQ8"/>
<dbReference type="AlphaFoldDB" id="A0A401GHQ8"/>
<comment type="subcellular location">
    <subcellularLocation>
        <location evidence="1 12">Mitochondrion inner membrane</location>
        <topology evidence="1 12">Multi-pass membrane protein</topology>
    </subcellularLocation>
</comment>
<dbReference type="GO" id="GO:0030150">
    <property type="term" value="P:protein import into mitochondrial matrix"/>
    <property type="evidence" value="ECO:0007669"/>
    <property type="project" value="UniProtKB-UniRule"/>
</dbReference>
<feature type="compositionally biased region" description="Low complexity" evidence="13">
    <location>
        <begin position="54"/>
        <end position="69"/>
    </location>
</feature>
<dbReference type="FunCoup" id="A0A401GHQ8">
    <property type="interactions" value="31"/>
</dbReference>
<dbReference type="PANTHER" id="PTHR28021:SF1">
    <property type="entry name" value="PRESEQUENCE TRANSLOCATED-ASSOCIATED MOTOR SUBUNIT PAM17, MITOCHONDRIAL"/>
    <property type="match status" value="1"/>
</dbReference>
<evidence type="ECO:0000256" key="3">
    <source>
        <dbReference type="ARBA" id="ARBA00022448"/>
    </source>
</evidence>
<feature type="region of interest" description="Disordered" evidence="13">
    <location>
        <begin position="20"/>
        <end position="92"/>
    </location>
</feature>
<organism evidence="14 15">
    <name type="scientific">Sparassis crispa</name>
    <dbReference type="NCBI Taxonomy" id="139825"/>
    <lineage>
        <taxon>Eukaryota</taxon>
        <taxon>Fungi</taxon>
        <taxon>Dikarya</taxon>
        <taxon>Basidiomycota</taxon>
        <taxon>Agaricomycotina</taxon>
        <taxon>Agaricomycetes</taxon>
        <taxon>Polyporales</taxon>
        <taxon>Sparassidaceae</taxon>
        <taxon>Sparassis</taxon>
    </lineage>
</organism>
<feature type="transmembrane region" description="Helical" evidence="12">
    <location>
        <begin position="151"/>
        <end position="174"/>
    </location>
</feature>
<dbReference type="GeneID" id="38778605"/>
<keyword evidence="6 12" id="KW-0653">Protein transport</keyword>
<reference evidence="14 15" key="1">
    <citation type="journal article" date="2018" name="Sci. Rep.">
        <title>Genome sequence of the cauliflower mushroom Sparassis crispa (Hanabiratake) and its association with beneficial usage.</title>
        <authorList>
            <person name="Kiyama R."/>
            <person name="Furutani Y."/>
            <person name="Kawaguchi K."/>
            <person name="Nakanishi T."/>
        </authorList>
    </citation>
    <scope>NUCLEOTIDE SEQUENCE [LARGE SCALE GENOMIC DNA]</scope>
</reference>
<evidence type="ECO:0000256" key="7">
    <source>
        <dbReference type="ARBA" id="ARBA00022946"/>
    </source>
</evidence>
<dbReference type="GO" id="GO:0001405">
    <property type="term" value="C:PAM complex, Tim23 associated import motor"/>
    <property type="evidence" value="ECO:0007669"/>
    <property type="project" value="UniProtKB-UniRule"/>
</dbReference>
<evidence type="ECO:0000256" key="5">
    <source>
        <dbReference type="ARBA" id="ARBA00022792"/>
    </source>
</evidence>
<keyword evidence="5 12" id="KW-0999">Mitochondrion inner membrane</keyword>
<dbReference type="RefSeq" id="XP_027612601.1">
    <property type="nucleotide sequence ID" value="XM_027756800.1"/>
</dbReference>
<proteinExistence type="inferred from homology"/>
<evidence type="ECO:0000256" key="2">
    <source>
        <dbReference type="ARBA" id="ARBA00006837"/>
    </source>
</evidence>
<dbReference type="Pfam" id="PF08566">
    <property type="entry name" value="Pam17"/>
    <property type="match status" value="1"/>
</dbReference>
<evidence type="ECO:0000256" key="10">
    <source>
        <dbReference type="ARBA" id="ARBA00023128"/>
    </source>
</evidence>
<evidence type="ECO:0000256" key="8">
    <source>
        <dbReference type="ARBA" id="ARBA00022989"/>
    </source>
</evidence>
<gene>
    <name evidence="14" type="ORF">SCP_0400590</name>
</gene>
<evidence type="ECO:0000256" key="12">
    <source>
        <dbReference type="RuleBase" id="RU367146"/>
    </source>
</evidence>
<evidence type="ECO:0000313" key="14">
    <source>
        <dbReference type="EMBL" id="GBE81688.1"/>
    </source>
</evidence>
<evidence type="ECO:0000256" key="6">
    <source>
        <dbReference type="ARBA" id="ARBA00022927"/>
    </source>
</evidence>
<dbReference type="InParanoid" id="A0A401GHQ8"/>
<evidence type="ECO:0000256" key="11">
    <source>
        <dbReference type="ARBA" id="ARBA00023136"/>
    </source>
</evidence>